<dbReference type="OrthoDB" id="3359887at2759"/>
<organism evidence="1 2">
    <name type="scientific">Athelia psychrophila</name>
    <dbReference type="NCBI Taxonomy" id="1759441"/>
    <lineage>
        <taxon>Eukaryota</taxon>
        <taxon>Fungi</taxon>
        <taxon>Dikarya</taxon>
        <taxon>Basidiomycota</taxon>
        <taxon>Agaricomycotina</taxon>
        <taxon>Agaricomycetes</taxon>
        <taxon>Agaricomycetidae</taxon>
        <taxon>Atheliales</taxon>
        <taxon>Atheliaceae</taxon>
        <taxon>Athelia</taxon>
    </lineage>
</organism>
<gene>
    <name evidence="1" type="ORF">FIBSPDRAFT_676243</name>
</gene>
<dbReference type="AlphaFoldDB" id="A0A166M6L5"/>
<name>A0A166M6L5_9AGAM</name>
<proteinExistence type="predicted"/>
<reference evidence="1 2" key="1">
    <citation type="journal article" date="2016" name="Mol. Biol. Evol.">
        <title>Comparative Genomics of Early-Diverging Mushroom-Forming Fungi Provides Insights into the Origins of Lignocellulose Decay Capabilities.</title>
        <authorList>
            <person name="Nagy L.G."/>
            <person name="Riley R."/>
            <person name="Tritt A."/>
            <person name="Adam C."/>
            <person name="Daum C."/>
            <person name="Floudas D."/>
            <person name="Sun H."/>
            <person name="Yadav J.S."/>
            <person name="Pangilinan J."/>
            <person name="Larsson K.H."/>
            <person name="Matsuura K."/>
            <person name="Barry K."/>
            <person name="Labutti K."/>
            <person name="Kuo R."/>
            <person name="Ohm R.A."/>
            <person name="Bhattacharya S.S."/>
            <person name="Shirouzu T."/>
            <person name="Yoshinaga Y."/>
            <person name="Martin F.M."/>
            <person name="Grigoriev I.V."/>
            <person name="Hibbett D.S."/>
        </authorList>
    </citation>
    <scope>NUCLEOTIDE SEQUENCE [LARGE SCALE GENOMIC DNA]</scope>
    <source>
        <strain evidence="1 2">CBS 109695</strain>
    </source>
</reference>
<dbReference type="Proteomes" id="UP000076532">
    <property type="component" value="Unassembled WGS sequence"/>
</dbReference>
<protein>
    <submittedName>
        <fullName evidence="1">Uncharacterized protein</fullName>
    </submittedName>
</protein>
<evidence type="ECO:0000313" key="2">
    <source>
        <dbReference type="Proteomes" id="UP000076532"/>
    </source>
</evidence>
<sequence>MAGHLALFGDRFSMVKAARSNTAKGSKFLYYPMDATEPSDKYNPGRNIYNLSEIPYRQESGYWKTITELSEARTKAHRATIVTQTGVSRMPLCVAGGAFLHPTYFPIDPFHLFYENCMTFIWDIWTLNSKPDEIFHVNSEVAATLGQMVAKATATLPPSFCGPIRDPHLKRNSQYKIYEWMALLHWYLIPLAIELHFDKAVLDNFANFVEGVESAMTVADRTYEDIGKIFVLFADFIDGFEKIYVGKDPTKISRCRLCIFQLVHVPQHIYWNGSIRVGSQAPCERAIGEVGHKIRSKKAPFSNLANIIYEKELVKILSLLVPDLHQDTVPKVEQKRLLVKKKILKREKKSGTNFMVHFGALQTFLQGEDGEVDIDSRASELQGDLSLCARSSRYFEASMAGTTHFGEVLAFYARTQPDGDVDEFVVYCPVVELHMQYRRWQGKWGTTVEVARVSSIVAIVGIWVGPSLQDVHILRKHPGLSLLSEAE</sequence>
<evidence type="ECO:0000313" key="1">
    <source>
        <dbReference type="EMBL" id="KZP23690.1"/>
    </source>
</evidence>
<keyword evidence="2" id="KW-1185">Reference proteome</keyword>
<accession>A0A166M6L5</accession>
<dbReference type="EMBL" id="KV417531">
    <property type="protein sequence ID" value="KZP23690.1"/>
    <property type="molecule type" value="Genomic_DNA"/>
</dbReference>
<dbReference type="STRING" id="436010.A0A166M6L5"/>
<feature type="non-terminal residue" evidence="1">
    <location>
        <position position="487"/>
    </location>
</feature>